<accession>A0A6N8IR20</accession>
<evidence type="ECO:0000313" key="3">
    <source>
        <dbReference type="Proteomes" id="UP000469385"/>
    </source>
</evidence>
<feature type="transmembrane region" description="Helical" evidence="1">
    <location>
        <begin position="147"/>
        <end position="165"/>
    </location>
</feature>
<evidence type="ECO:0000313" key="2">
    <source>
        <dbReference type="EMBL" id="MVQ29297.1"/>
    </source>
</evidence>
<organism evidence="2 3">
    <name type="scientific">Ramlibacter pinisoli</name>
    <dbReference type="NCBI Taxonomy" id="2682844"/>
    <lineage>
        <taxon>Bacteria</taxon>
        <taxon>Pseudomonadati</taxon>
        <taxon>Pseudomonadota</taxon>
        <taxon>Betaproteobacteria</taxon>
        <taxon>Burkholderiales</taxon>
        <taxon>Comamonadaceae</taxon>
        <taxon>Ramlibacter</taxon>
    </lineage>
</organism>
<dbReference type="Proteomes" id="UP000469385">
    <property type="component" value="Unassembled WGS sequence"/>
</dbReference>
<sequence>MRTELAAVAVTILAFLAALAINHWLFASLEFVPGINWVYLPAGVRLLATLLYAEAGAIGLLIVSWLVSFYIFFPNDHTRAFMGGIIAAVAPYLVYLGARHCYGVGRSLAQLSAEQLFALSLAYSVASPLLHHLWFASQGEDSVLPGFSVMFVGDLTGTLLVLFMVKGVQRLLRGRRA</sequence>
<name>A0A6N8IR20_9BURK</name>
<gene>
    <name evidence="2" type="ORF">GON04_07555</name>
</gene>
<keyword evidence="1" id="KW-0812">Transmembrane</keyword>
<evidence type="ECO:0008006" key="4">
    <source>
        <dbReference type="Google" id="ProtNLM"/>
    </source>
</evidence>
<protein>
    <recommendedName>
        <fullName evidence="4">MASE1 domain-containing protein</fullName>
    </recommendedName>
</protein>
<feature type="transmembrane region" description="Helical" evidence="1">
    <location>
        <begin position="55"/>
        <end position="73"/>
    </location>
</feature>
<reference evidence="2 3" key="1">
    <citation type="submission" date="2019-12" db="EMBL/GenBank/DDBJ databases">
        <authorList>
            <person name="Huq M.A."/>
        </authorList>
    </citation>
    <scope>NUCLEOTIDE SEQUENCE [LARGE SCALE GENOMIC DNA]</scope>
    <source>
        <strain evidence="2 3">MAH-25</strain>
    </source>
</reference>
<dbReference type="EMBL" id="WSEL01000003">
    <property type="protein sequence ID" value="MVQ29297.1"/>
    <property type="molecule type" value="Genomic_DNA"/>
</dbReference>
<keyword evidence="1" id="KW-1133">Transmembrane helix</keyword>
<evidence type="ECO:0000256" key="1">
    <source>
        <dbReference type="SAM" id="Phobius"/>
    </source>
</evidence>
<proteinExistence type="predicted"/>
<feature type="transmembrane region" description="Helical" evidence="1">
    <location>
        <begin position="79"/>
        <end position="96"/>
    </location>
</feature>
<keyword evidence="3" id="KW-1185">Reference proteome</keyword>
<keyword evidence="1" id="KW-0472">Membrane</keyword>
<dbReference type="AlphaFoldDB" id="A0A6N8IR20"/>
<comment type="caution">
    <text evidence="2">The sequence shown here is derived from an EMBL/GenBank/DDBJ whole genome shotgun (WGS) entry which is preliminary data.</text>
</comment>
<dbReference type="RefSeq" id="WP_157397311.1">
    <property type="nucleotide sequence ID" value="NZ_WSEL01000003.1"/>
</dbReference>